<name>K5Y845_9BACT</name>
<dbReference type="GO" id="GO:0016757">
    <property type="term" value="F:glycosyltransferase activity"/>
    <property type="evidence" value="ECO:0007669"/>
    <property type="project" value="TreeGrafter"/>
</dbReference>
<proteinExistence type="predicted"/>
<dbReference type="HOGENOM" id="CLU_009583_11_6_10"/>
<dbReference type="InterPro" id="IPR050194">
    <property type="entry name" value="Glycosyltransferase_grp1"/>
</dbReference>
<protein>
    <submittedName>
        <fullName evidence="1">Uncharacterized protein</fullName>
    </submittedName>
</protein>
<dbReference type="PANTHER" id="PTHR45947">
    <property type="entry name" value="SULFOQUINOVOSYL TRANSFERASE SQD2"/>
    <property type="match status" value="1"/>
</dbReference>
<dbReference type="PANTHER" id="PTHR45947:SF3">
    <property type="entry name" value="SULFOQUINOVOSYL TRANSFERASE SQD2"/>
    <property type="match status" value="1"/>
</dbReference>
<evidence type="ECO:0000313" key="2">
    <source>
        <dbReference type="Proteomes" id="UP000006330"/>
    </source>
</evidence>
<evidence type="ECO:0000313" key="1">
    <source>
        <dbReference type="EMBL" id="EKN09382.1"/>
    </source>
</evidence>
<dbReference type="SUPFAM" id="SSF53756">
    <property type="entry name" value="UDP-Glycosyltransferase/glycogen phosphorylase"/>
    <property type="match status" value="1"/>
</dbReference>
<gene>
    <name evidence="1" type="ORF">HMPREF1076_04411</name>
</gene>
<sequence>MCEKFVLVISLFGFDVVSNSNSRTINIIKSLQENNDCIVKYVTTDFDHKKKVYKKIGDNAVNISYIHVPPYSENLSLKRIYSHIVFAMKLRKYLNELEEKPYVIYCAMPTSTAAYMSGKYCKRYGIKFVIDVIDLWPDSLMPLTSFKKALSLLTYPWKWITIRSYKMANIIIGESRKYAREASKYNPSVPVYPLYLGVDQKLVNEIIAKHTLVLEKPENEIWIAYAGSLGTSYDFETLIRSISTLNNIIDYKLWFVGDGVARCAIEKMLQKYCVNAEITGFLSYEHLLKYLSYCDIAINIFRKDTKVVHSYKFNDYVATQCFILNSLEGETADMIEEYQIGLNFDFEDNSLDKVLLECISNWDKYHSWKINNRRLVVELLDKRKIYSKISSVLIE</sequence>
<organism evidence="1 2">
    <name type="scientific">Parabacteroides goldsteinii CL02T12C30</name>
    <dbReference type="NCBI Taxonomy" id="999418"/>
    <lineage>
        <taxon>Bacteria</taxon>
        <taxon>Pseudomonadati</taxon>
        <taxon>Bacteroidota</taxon>
        <taxon>Bacteroidia</taxon>
        <taxon>Bacteroidales</taxon>
        <taxon>Tannerellaceae</taxon>
        <taxon>Parabacteroides</taxon>
    </lineage>
</organism>
<comment type="caution">
    <text evidence="1">The sequence shown here is derived from an EMBL/GenBank/DDBJ whole genome shotgun (WGS) entry which is preliminary data.</text>
</comment>
<dbReference type="Gene3D" id="3.40.50.2000">
    <property type="entry name" value="Glycogen Phosphorylase B"/>
    <property type="match status" value="2"/>
</dbReference>
<dbReference type="EMBL" id="AGZO01000031">
    <property type="protein sequence ID" value="EKN09382.1"/>
    <property type="molecule type" value="Genomic_DNA"/>
</dbReference>
<dbReference type="RefSeq" id="WP_007657884.1">
    <property type="nucleotide sequence ID" value="NZ_JH976475.1"/>
</dbReference>
<dbReference type="OrthoDB" id="9811902at2"/>
<dbReference type="Proteomes" id="UP000006330">
    <property type="component" value="Unassembled WGS sequence"/>
</dbReference>
<reference evidence="1 2" key="1">
    <citation type="submission" date="2012-02" db="EMBL/GenBank/DDBJ databases">
        <title>The Genome Sequence of Parabacteroides goldsteinii CL02T12C30.</title>
        <authorList>
            <consortium name="The Broad Institute Genome Sequencing Platform"/>
            <person name="Earl A."/>
            <person name="Ward D."/>
            <person name="Feldgarden M."/>
            <person name="Gevers D."/>
            <person name="Zitomersky N.L."/>
            <person name="Coyne M.J."/>
            <person name="Comstock L.E."/>
            <person name="Young S.K."/>
            <person name="Zeng Q."/>
            <person name="Gargeya S."/>
            <person name="Fitzgerald M."/>
            <person name="Haas B."/>
            <person name="Abouelleil A."/>
            <person name="Alvarado L."/>
            <person name="Arachchi H.M."/>
            <person name="Berlin A."/>
            <person name="Chapman S.B."/>
            <person name="Gearin G."/>
            <person name="Goldberg J."/>
            <person name="Griggs A."/>
            <person name="Gujja S."/>
            <person name="Hansen M."/>
            <person name="Heiman D."/>
            <person name="Howarth C."/>
            <person name="Larimer J."/>
            <person name="Lui A."/>
            <person name="MacDonald P.J.P."/>
            <person name="McCowen C."/>
            <person name="Montmayeur A."/>
            <person name="Murphy C."/>
            <person name="Neiman D."/>
            <person name="Pearson M."/>
            <person name="Priest M."/>
            <person name="Roberts A."/>
            <person name="Saif S."/>
            <person name="Shea T."/>
            <person name="Sisk P."/>
            <person name="Stolte C."/>
            <person name="Sykes S."/>
            <person name="Wortman J."/>
            <person name="Nusbaum C."/>
            <person name="Birren B."/>
        </authorList>
    </citation>
    <scope>NUCLEOTIDE SEQUENCE [LARGE SCALE GENOMIC DNA]</scope>
    <source>
        <strain evidence="1 2">CL02T12C30</strain>
    </source>
</reference>
<dbReference type="AlphaFoldDB" id="K5Y845"/>
<dbReference type="PATRIC" id="fig|999418.3.peg.4487"/>
<accession>K5Y845</accession>